<feature type="region of interest" description="Disordered" evidence="1">
    <location>
        <begin position="1"/>
        <end position="47"/>
    </location>
</feature>
<dbReference type="Gene3D" id="1.25.40.90">
    <property type="match status" value="1"/>
</dbReference>
<dbReference type="RefSeq" id="XP_025361291.1">
    <property type="nucleotide sequence ID" value="XM_025507386.1"/>
</dbReference>
<dbReference type="GO" id="GO:0006369">
    <property type="term" value="P:termination of RNA polymerase II transcription"/>
    <property type="evidence" value="ECO:0007669"/>
    <property type="project" value="InterPro"/>
</dbReference>
<dbReference type="OrthoDB" id="2129491at2759"/>
<dbReference type="STRING" id="1569628.A0A316UN31"/>
<feature type="domain" description="CID" evidence="2">
    <location>
        <begin position="47"/>
        <end position="183"/>
    </location>
</feature>
<name>A0A316UN31_9BASI</name>
<dbReference type="Proteomes" id="UP000245884">
    <property type="component" value="Unassembled WGS sequence"/>
</dbReference>
<evidence type="ECO:0000259" key="2">
    <source>
        <dbReference type="PROSITE" id="PS51391"/>
    </source>
</evidence>
<evidence type="ECO:0000313" key="3">
    <source>
        <dbReference type="EMBL" id="PWN26679.1"/>
    </source>
</evidence>
<dbReference type="GO" id="GO:0005737">
    <property type="term" value="C:cytoplasm"/>
    <property type="evidence" value="ECO:0007669"/>
    <property type="project" value="TreeGrafter"/>
</dbReference>
<dbReference type="InterPro" id="IPR045154">
    <property type="entry name" value="PCF11-like"/>
</dbReference>
<feature type="compositionally biased region" description="Polar residues" evidence="1">
    <location>
        <begin position="203"/>
        <end position="212"/>
    </location>
</feature>
<feature type="compositionally biased region" description="Pro residues" evidence="1">
    <location>
        <begin position="9"/>
        <end position="20"/>
    </location>
</feature>
<feature type="region of interest" description="Disordered" evidence="1">
    <location>
        <begin position="269"/>
        <end position="346"/>
    </location>
</feature>
<dbReference type="AlphaFoldDB" id="A0A316UN31"/>
<dbReference type="Pfam" id="PF04818">
    <property type="entry name" value="CID"/>
    <property type="match status" value="1"/>
</dbReference>
<proteinExistence type="predicted"/>
<dbReference type="GO" id="GO:0000993">
    <property type="term" value="F:RNA polymerase II complex binding"/>
    <property type="evidence" value="ECO:0007669"/>
    <property type="project" value="InterPro"/>
</dbReference>
<gene>
    <name evidence="3" type="ORF">BDZ90DRAFT_241074</name>
</gene>
<dbReference type="InterPro" id="IPR047415">
    <property type="entry name" value="Pcf11_CID"/>
</dbReference>
<dbReference type="PANTHER" id="PTHR15921:SF3">
    <property type="entry name" value="PRE-MRNA CLEAVAGE COMPLEX 2 PROTEIN PCF11"/>
    <property type="match status" value="1"/>
</dbReference>
<protein>
    <recommendedName>
        <fullName evidence="2">CID domain-containing protein</fullName>
    </recommendedName>
</protein>
<feature type="compositionally biased region" description="Pro residues" evidence="1">
    <location>
        <begin position="281"/>
        <end position="293"/>
    </location>
</feature>
<feature type="region of interest" description="Disordered" evidence="1">
    <location>
        <begin position="596"/>
        <end position="642"/>
    </location>
</feature>
<dbReference type="CDD" id="cd16982">
    <property type="entry name" value="CID_Pcf11"/>
    <property type="match status" value="1"/>
</dbReference>
<dbReference type="GO" id="GO:0005849">
    <property type="term" value="C:mRNA cleavage factor complex"/>
    <property type="evidence" value="ECO:0007669"/>
    <property type="project" value="TreeGrafter"/>
</dbReference>
<evidence type="ECO:0000256" key="1">
    <source>
        <dbReference type="SAM" id="MobiDB-lite"/>
    </source>
</evidence>
<dbReference type="SMART" id="SM00582">
    <property type="entry name" value="RPR"/>
    <property type="match status" value="1"/>
</dbReference>
<feature type="compositionally biased region" description="Low complexity" evidence="1">
    <location>
        <begin position="190"/>
        <end position="202"/>
    </location>
</feature>
<evidence type="ECO:0000313" key="4">
    <source>
        <dbReference type="Proteomes" id="UP000245884"/>
    </source>
</evidence>
<keyword evidence="4" id="KW-1185">Reference proteome</keyword>
<sequence>MYHGYQYSGPPPHNGAPPPTAAWNGGYQQQQQHSPAPPAQAPPYGSDPNAFAAMYKSHLASLTFNSKPIITNLTVMAHENVQSMANVVARCIDEHITQSPPPFRLPSLYLLDSISKNIGAPYTTLWSQRISHLFLDSYRLVDQPTKVRMEELLNTWRAGASDGSPLFGGDAQWDIERNLYGSQGPPPSRPSGSRSPMPHGGSATHNSAQGEQQKAVEKIDSLLAFASQDPSAFNPTRVAALKQLKTVVQTATLSPQEMEQIHAQLASLSKEMRARSSTPTLAPPPPPQPPQLPPGLSDALASLTKGGGLSSLLGANGSNGASSASSQTLAVPHPGQPPAAPGAAAGSNDLIKSLMAAGLIPTTGLPAPQPAAGPSKPAVFEQDASYTSSILSLEIQLTSLDLHKELPDSALPLVLPEASHLPLQCRQCANRYPPAAVGGQKSLDTHLDWHFRQGRRAKDSAARGMTRVWLDKENDWVRGGYDDPASTGGEGGSGTAGQGGAGASGKALSAQQEAELAAAAHAWVVAPTAPALANAPCPICKEKFTSEWNEDEEEWVWKNAIKKSSTEGGGGEKIYHGTCYHSAKFLSANVAGKFSTPPLGMRRSTTAAPGEGRERTATPSAEALLGGRKRKQGEGDEADWDE</sequence>
<dbReference type="PROSITE" id="PS51391">
    <property type="entry name" value="CID"/>
    <property type="match status" value="1"/>
</dbReference>
<feature type="region of interest" description="Disordered" evidence="1">
    <location>
        <begin position="480"/>
        <end position="507"/>
    </location>
</feature>
<dbReference type="GO" id="GO:0003729">
    <property type="term" value="F:mRNA binding"/>
    <property type="evidence" value="ECO:0007669"/>
    <property type="project" value="InterPro"/>
</dbReference>
<dbReference type="FunFam" id="1.25.40.90:FF:000016">
    <property type="entry name" value="mRNA cleavage factor complex component Pcf11"/>
    <property type="match status" value="1"/>
</dbReference>
<dbReference type="PANTHER" id="PTHR15921">
    <property type="entry name" value="PRE-MRNA CLEAVAGE COMPLEX II"/>
    <property type="match status" value="1"/>
</dbReference>
<organism evidence="3 4">
    <name type="scientific">Jaminaea rosea</name>
    <dbReference type="NCBI Taxonomy" id="1569628"/>
    <lineage>
        <taxon>Eukaryota</taxon>
        <taxon>Fungi</taxon>
        <taxon>Dikarya</taxon>
        <taxon>Basidiomycota</taxon>
        <taxon>Ustilaginomycotina</taxon>
        <taxon>Exobasidiomycetes</taxon>
        <taxon>Microstromatales</taxon>
        <taxon>Microstromatales incertae sedis</taxon>
        <taxon>Jaminaea</taxon>
    </lineage>
</organism>
<dbReference type="Pfam" id="PF21936">
    <property type="entry name" value="Pcf11_C"/>
    <property type="match status" value="1"/>
</dbReference>
<dbReference type="SUPFAM" id="SSF48464">
    <property type="entry name" value="ENTH/VHS domain"/>
    <property type="match status" value="1"/>
</dbReference>
<dbReference type="InterPro" id="IPR008942">
    <property type="entry name" value="ENTH_VHS"/>
</dbReference>
<feature type="compositionally biased region" description="Low complexity" evidence="1">
    <location>
        <begin position="299"/>
        <end position="326"/>
    </location>
</feature>
<dbReference type="GeneID" id="37029209"/>
<reference evidence="3 4" key="1">
    <citation type="journal article" date="2018" name="Mol. Biol. Evol.">
        <title>Broad Genomic Sampling Reveals a Smut Pathogenic Ancestry of the Fungal Clade Ustilaginomycotina.</title>
        <authorList>
            <person name="Kijpornyongpan T."/>
            <person name="Mondo S.J."/>
            <person name="Barry K."/>
            <person name="Sandor L."/>
            <person name="Lee J."/>
            <person name="Lipzen A."/>
            <person name="Pangilinan J."/>
            <person name="LaButti K."/>
            <person name="Hainaut M."/>
            <person name="Henrissat B."/>
            <person name="Grigoriev I.V."/>
            <person name="Spatafora J.W."/>
            <person name="Aime M.C."/>
        </authorList>
    </citation>
    <scope>NUCLEOTIDE SEQUENCE [LARGE SCALE GENOMIC DNA]</scope>
    <source>
        <strain evidence="3 4">MCA 5214</strain>
    </source>
</reference>
<accession>A0A316UN31</accession>
<feature type="compositionally biased region" description="Gly residues" evidence="1">
    <location>
        <begin position="488"/>
        <end position="503"/>
    </location>
</feature>
<dbReference type="EMBL" id="KZ819670">
    <property type="protein sequence ID" value="PWN26679.1"/>
    <property type="molecule type" value="Genomic_DNA"/>
</dbReference>
<feature type="non-terminal residue" evidence="3">
    <location>
        <position position="642"/>
    </location>
</feature>
<dbReference type="InterPro" id="IPR054127">
    <property type="entry name" value="Pcf11_C"/>
</dbReference>
<dbReference type="InterPro" id="IPR006569">
    <property type="entry name" value="CID_dom"/>
</dbReference>
<feature type="region of interest" description="Disordered" evidence="1">
    <location>
        <begin position="177"/>
        <end position="214"/>
    </location>
</feature>
<dbReference type="GO" id="GO:0031124">
    <property type="term" value="P:mRNA 3'-end processing"/>
    <property type="evidence" value="ECO:0007669"/>
    <property type="project" value="InterPro"/>
</dbReference>